<protein>
    <recommendedName>
        <fullName evidence="4">Trafficking protein particle complex subunit 6B</fullName>
    </recommendedName>
</protein>
<dbReference type="GO" id="GO:0005801">
    <property type="term" value="C:cis-Golgi network"/>
    <property type="evidence" value="ECO:0007669"/>
    <property type="project" value="TreeGrafter"/>
</dbReference>
<dbReference type="InterPro" id="IPR024096">
    <property type="entry name" value="NO_sig/Golgi_transp_ligand-bd"/>
</dbReference>
<dbReference type="InterPro" id="IPR037992">
    <property type="entry name" value="TRAPPC6/Trs33"/>
</dbReference>
<dbReference type="SUPFAM" id="SSF111126">
    <property type="entry name" value="Ligand-binding domain in the NO signalling and Golgi transport"/>
    <property type="match status" value="1"/>
</dbReference>
<proteinExistence type="inferred from homology"/>
<evidence type="ECO:0000313" key="3">
    <source>
        <dbReference type="Proteomes" id="UP001161017"/>
    </source>
</evidence>
<sequence length="193" mass="21460">MASEASDPHLNASDPDATFINASCLDLLLIEMVPMAYRLPTALGSLGYEEGTEADEEDTREAAFHRLEALGYRVGQGLVERFSKDRPRFVEVLDMIKFLCKDLWILLFRKQIDNLKTNHRGVFVLTDNSFKPFGRMSMASSKEAVTRAQPHLWFPCGVIRGSLASMGISATVQAETSELPAATFQIKTVMAKN</sequence>
<dbReference type="InterPro" id="IPR007194">
    <property type="entry name" value="TRAPP_component"/>
</dbReference>
<keyword evidence="3" id="KW-1185">Reference proteome</keyword>
<dbReference type="EMBL" id="JAPUFD010000015">
    <property type="protein sequence ID" value="MDI1491801.1"/>
    <property type="molecule type" value="Genomic_DNA"/>
</dbReference>
<evidence type="ECO:0000313" key="2">
    <source>
        <dbReference type="EMBL" id="MDI1491801.1"/>
    </source>
</evidence>
<dbReference type="PANTHER" id="PTHR12817">
    <property type="entry name" value="TRAFFICKING PROTEIN PARTICLE COMPLEX SUBUNIT 6B"/>
    <property type="match status" value="1"/>
</dbReference>
<dbReference type="GO" id="GO:0006888">
    <property type="term" value="P:endoplasmic reticulum to Golgi vesicle-mediated transport"/>
    <property type="evidence" value="ECO:0007669"/>
    <property type="project" value="TreeGrafter"/>
</dbReference>
<dbReference type="PANTHER" id="PTHR12817:SF0">
    <property type="entry name" value="GEO08327P1"/>
    <property type="match status" value="1"/>
</dbReference>
<gene>
    <name evidence="2" type="ORF">OHK93_003012</name>
</gene>
<dbReference type="Gene3D" id="3.30.1380.20">
    <property type="entry name" value="Trafficking protein particle complex subunit 3"/>
    <property type="match status" value="1"/>
</dbReference>
<dbReference type="CDD" id="cd14944">
    <property type="entry name" value="TRAPPC6A_Trs33"/>
    <property type="match status" value="1"/>
</dbReference>
<evidence type="ECO:0000256" key="1">
    <source>
        <dbReference type="ARBA" id="ARBA00006218"/>
    </source>
</evidence>
<name>A0AA43QV43_9LECA</name>
<comment type="similarity">
    <text evidence="1">Belongs to the TRAPP small subunits family. BET3 subfamily.</text>
</comment>
<accession>A0AA43QV43</accession>
<dbReference type="AlphaFoldDB" id="A0AA43QV43"/>
<dbReference type="Pfam" id="PF04051">
    <property type="entry name" value="TRAPP"/>
    <property type="match status" value="1"/>
</dbReference>
<comment type="caution">
    <text evidence="2">The sequence shown here is derived from an EMBL/GenBank/DDBJ whole genome shotgun (WGS) entry which is preliminary data.</text>
</comment>
<dbReference type="GO" id="GO:0005802">
    <property type="term" value="C:trans-Golgi network"/>
    <property type="evidence" value="ECO:0007669"/>
    <property type="project" value="TreeGrafter"/>
</dbReference>
<organism evidence="2 3">
    <name type="scientific">Ramalina farinacea</name>
    <dbReference type="NCBI Taxonomy" id="258253"/>
    <lineage>
        <taxon>Eukaryota</taxon>
        <taxon>Fungi</taxon>
        <taxon>Dikarya</taxon>
        <taxon>Ascomycota</taxon>
        <taxon>Pezizomycotina</taxon>
        <taxon>Lecanoromycetes</taxon>
        <taxon>OSLEUM clade</taxon>
        <taxon>Lecanoromycetidae</taxon>
        <taxon>Lecanorales</taxon>
        <taxon>Lecanorineae</taxon>
        <taxon>Ramalinaceae</taxon>
        <taxon>Ramalina</taxon>
    </lineage>
</organism>
<dbReference type="Proteomes" id="UP001161017">
    <property type="component" value="Unassembled WGS sequence"/>
</dbReference>
<evidence type="ECO:0008006" key="4">
    <source>
        <dbReference type="Google" id="ProtNLM"/>
    </source>
</evidence>
<dbReference type="GO" id="GO:0030008">
    <property type="term" value="C:TRAPP complex"/>
    <property type="evidence" value="ECO:0007669"/>
    <property type="project" value="TreeGrafter"/>
</dbReference>
<reference evidence="2" key="1">
    <citation type="journal article" date="2023" name="Genome Biol. Evol.">
        <title>First Whole Genome Sequence and Flow Cytometry Genome Size Data for the Lichen-Forming Fungus Ramalina farinacea (Ascomycota).</title>
        <authorList>
            <person name="Llewellyn T."/>
            <person name="Mian S."/>
            <person name="Hill R."/>
            <person name="Leitch I.J."/>
            <person name="Gaya E."/>
        </authorList>
    </citation>
    <scope>NUCLEOTIDE SEQUENCE</scope>
    <source>
        <strain evidence="2">LIQ254RAFAR</strain>
    </source>
</reference>